<dbReference type="Gene3D" id="3.30.70.100">
    <property type="match status" value="1"/>
</dbReference>
<accession>A0A3M2M311</accession>
<dbReference type="InterPro" id="IPR010753">
    <property type="entry name" value="DUF1330"/>
</dbReference>
<dbReference type="EMBL" id="RFFJ01000030">
    <property type="protein sequence ID" value="RMI42865.1"/>
    <property type="molecule type" value="Genomic_DNA"/>
</dbReference>
<proteinExistence type="predicted"/>
<sequence>MTAYALARLLPTEPHPDVITYLERIQGTFAPYGGRFLIHGAQQVEVVEGAWEGDVVMVAFPDLDAARAWYASDAYQEILPLRTRHIPGDLIFLPGVPEDYDASGLAAKLRANLPA</sequence>
<gene>
    <name evidence="2" type="ORF">EBN88_08375</name>
</gene>
<dbReference type="Proteomes" id="UP000278673">
    <property type="component" value="Unassembled WGS sequence"/>
</dbReference>
<dbReference type="RefSeq" id="WP_122183165.1">
    <property type="nucleotide sequence ID" value="NZ_RFFJ01000030.1"/>
</dbReference>
<protein>
    <submittedName>
        <fullName evidence="2">DUF1330 domain-containing protein</fullName>
    </submittedName>
</protein>
<dbReference type="Pfam" id="PF07045">
    <property type="entry name" value="DUF1330"/>
    <property type="match status" value="1"/>
</dbReference>
<evidence type="ECO:0000259" key="1">
    <source>
        <dbReference type="Pfam" id="PF07045"/>
    </source>
</evidence>
<dbReference type="PANTHER" id="PTHR41521:SF4">
    <property type="entry name" value="BLR0684 PROTEIN"/>
    <property type="match status" value="1"/>
</dbReference>
<dbReference type="AlphaFoldDB" id="A0A3M2M311"/>
<keyword evidence="3" id="KW-1185">Reference proteome</keyword>
<dbReference type="InterPro" id="IPR011008">
    <property type="entry name" value="Dimeric_a/b-barrel"/>
</dbReference>
<comment type="caution">
    <text evidence="2">The sequence shown here is derived from an EMBL/GenBank/DDBJ whole genome shotgun (WGS) entry which is preliminary data.</text>
</comment>
<feature type="domain" description="DUF1330" evidence="1">
    <location>
        <begin position="2"/>
        <end position="96"/>
    </location>
</feature>
<reference evidence="2 3" key="1">
    <citation type="submission" date="2018-10" db="EMBL/GenBank/DDBJ databases">
        <title>Isolation, diversity and antifungal activity of actinobacteria from wheat.</title>
        <authorList>
            <person name="Han C."/>
        </authorList>
    </citation>
    <scope>NUCLEOTIDE SEQUENCE [LARGE SCALE GENOMIC DNA]</scope>
    <source>
        <strain evidence="2 3">NEAU-YY642</strain>
    </source>
</reference>
<dbReference type="PANTHER" id="PTHR41521">
    <property type="match status" value="1"/>
</dbReference>
<organism evidence="2 3">
    <name type="scientific">Streptomyces triticirhizae</name>
    <dbReference type="NCBI Taxonomy" id="2483353"/>
    <lineage>
        <taxon>Bacteria</taxon>
        <taxon>Bacillati</taxon>
        <taxon>Actinomycetota</taxon>
        <taxon>Actinomycetes</taxon>
        <taxon>Kitasatosporales</taxon>
        <taxon>Streptomycetaceae</taxon>
        <taxon>Streptomyces</taxon>
    </lineage>
</organism>
<evidence type="ECO:0000313" key="2">
    <source>
        <dbReference type="EMBL" id="RMI42865.1"/>
    </source>
</evidence>
<dbReference type="SUPFAM" id="SSF54909">
    <property type="entry name" value="Dimeric alpha+beta barrel"/>
    <property type="match status" value="1"/>
</dbReference>
<name>A0A3M2M311_9ACTN</name>
<evidence type="ECO:0000313" key="3">
    <source>
        <dbReference type="Proteomes" id="UP000278673"/>
    </source>
</evidence>